<gene>
    <name evidence="2" type="primary">ftsH</name>
    <name evidence="2" type="ORF">SNAT2548_LOCUS23142</name>
</gene>
<evidence type="ECO:0000256" key="1">
    <source>
        <dbReference type="SAM" id="MobiDB-lite"/>
    </source>
</evidence>
<accession>A0A812R8E8</accession>
<sequence>MAAPTGLPLLENLAVASALDKQVLLFLRDKGVTSSGVLFHLFEDRAKIRKTLAPLLVGVKVGTDDLKLDDVGLEVAIAVLEHMADEIGLARAAQMAAVIPAATPLAATGSTSTVADDAKPPKQLPKGYWAKRVKEFEEAKIEGRNRTFPVHLLVGAEETLARMVYEKEHSHLFSPVKLGEIISVRNFTPSRQVNPWAKTEDRFSDSLSLDASGLLVQRHKKIPEPQKALTVIDAFESVRWAMVFARWGEEFVIGQLIDFFINLVRDNQNKIPQIREYYRKTSWDLAMHMRADGSFQEGVEKIISSTERHDALARWMPQEGKGKGKDTDGKGKTKDFTNNGKGKFRYIAPYVSQTRPRRYRHRPRDNAGRPMPEIGRNLQVATGSVGSKTVEHQPAPLPRPVAALLSFFDGIGSAHQSLLDLRIEPLVSWSWEVDPDCNKVVRQRHPRVVLQGDALSADPRKAVQALKDQCPPETFVVVACAPPCPDFSQIKGDKALGTKGEEGQKFAQWVTNWYNPFRKMCRFKFALLLENVTMAKDTQVALDDLVGVRSFVCDAASFGLVSRPRLWWCSSLSPPEAEATAPPEAASGMARWRRWNRQWELVPASSRFPRQVAAECKFAKFNEKVERGSVRFPCLTTPAPTPEGRPPPPKRKRDESPQTLSRWRADNQQYAPWQYRDYALVEEKGKVAPPSAAVREFLHDYPPGYTKAVPERARCTQLGNSWHLPTSRFILFVVLLTAQVVKVKTQEPHVWYEEKPFPVFELKFHPDGSRPLLRACSWWRRFGRQWDPNEPQAFQLQGPLHDEKEHVRWSTSTSLSWEQAFPINLNPCLEFAIEQQERMGGKVVQWRETVVDDVQSLVEELREDQDEWLSQAPEHVQQVYKQGTPKFVVQLLAFAHLLQLLDFPEWENLVADLFWGFRLLGPLPPGSSWHLRQDNKYSSPWSPAQFQSFNMAHVVRLLASKKEDEHSATMKAELLEEAQKSRFAGPFSAQWLESQAKSHRVFAAKAFPVVQGPKVRRADDWLRSGHNATVWAGDTPPYQGTPTIISGIRRVARSSSPELSAVDHEGAYRNFPVRSPLECATVLPEEGDERIWLHRVLPFGSSGSVWSYIRFADAVCFLSISLLMLAAAHFVDDFYKFESAKTSKPAFASFQKLRRIIGTKMKEAKAKPPDRKQTLLGVEWTISDDELLASPGPSRIEKLVARIKEVLAADALSPQEVAKLAGKLNFTCSWVFGQAGTALLKPLFARQQSGIHKPTSLSSSLRSALKELQKLLPELKPVRIPLRPQDVQVCVLYADAYINIAGSRRAANRWLKQGIPHDVLQESSNGWGAIFLPPSGRRLAFRSEVPNEVLRKTATSKAFIFWLEMMAQVLAVLTIAEGIQGHVLCFVDNSAAEHALQKGFSRDIAFTKVLGCFARHMAAKGLVLSFHRVTSAANVSDGVSRDDWSAAAELECKFAKFDFSKAYKWFRKLPNFNRLSFPSSSSSPSTWARREWGTARVSGVSRAVRTEHRPRAGGPEGIPGRRPKDRPKTLGIGTKSPHRGLSECLRFYSYGGVLVVFCTCAKSDKQYVVHSFVRTAVRFSSHFRFLQLQHQRPERVVSIFSFSHHTRP</sequence>
<dbReference type="EMBL" id="CAJNDS010002312">
    <property type="protein sequence ID" value="CAE7425294.1"/>
    <property type="molecule type" value="Genomic_DNA"/>
</dbReference>
<organism evidence="2 3">
    <name type="scientific">Symbiodinium natans</name>
    <dbReference type="NCBI Taxonomy" id="878477"/>
    <lineage>
        <taxon>Eukaryota</taxon>
        <taxon>Sar</taxon>
        <taxon>Alveolata</taxon>
        <taxon>Dinophyceae</taxon>
        <taxon>Suessiales</taxon>
        <taxon>Symbiodiniaceae</taxon>
        <taxon>Symbiodinium</taxon>
    </lineage>
</organism>
<dbReference type="PANTHER" id="PTHR33050:SF7">
    <property type="entry name" value="RIBONUCLEASE H"/>
    <property type="match status" value="1"/>
</dbReference>
<dbReference type="InterPro" id="IPR029063">
    <property type="entry name" value="SAM-dependent_MTases_sf"/>
</dbReference>
<dbReference type="InterPro" id="IPR052055">
    <property type="entry name" value="Hepadnavirus_pol/RT"/>
</dbReference>
<dbReference type="InterPro" id="IPR043502">
    <property type="entry name" value="DNA/RNA_pol_sf"/>
</dbReference>
<evidence type="ECO:0000313" key="3">
    <source>
        <dbReference type="Proteomes" id="UP000604046"/>
    </source>
</evidence>
<evidence type="ECO:0000313" key="2">
    <source>
        <dbReference type="EMBL" id="CAE7425294.1"/>
    </source>
</evidence>
<reference evidence="2" key="1">
    <citation type="submission" date="2021-02" db="EMBL/GenBank/DDBJ databases">
        <authorList>
            <person name="Dougan E. K."/>
            <person name="Rhodes N."/>
            <person name="Thang M."/>
            <person name="Chan C."/>
        </authorList>
    </citation>
    <scope>NUCLEOTIDE SEQUENCE</scope>
</reference>
<dbReference type="SUPFAM" id="SSF53335">
    <property type="entry name" value="S-adenosyl-L-methionine-dependent methyltransferases"/>
    <property type="match status" value="1"/>
</dbReference>
<dbReference type="Gene3D" id="3.40.50.150">
    <property type="entry name" value="Vaccinia Virus protein VP39"/>
    <property type="match status" value="1"/>
</dbReference>
<feature type="region of interest" description="Disordered" evidence="1">
    <location>
        <begin position="1502"/>
        <end position="1534"/>
    </location>
</feature>
<dbReference type="Proteomes" id="UP000604046">
    <property type="component" value="Unassembled WGS sequence"/>
</dbReference>
<comment type="caution">
    <text evidence="2">The sequence shown here is derived from an EMBL/GenBank/DDBJ whole genome shotgun (WGS) entry which is preliminary data.</text>
</comment>
<feature type="compositionally biased region" description="Basic and acidic residues" evidence="1">
    <location>
        <begin position="320"/>
        <end position="335"/>
    </location>
</feature>
<feature type="region of interest" description="Disordered" evidence="1">
    <location>
        <begin position="317"/>
        <end position="338"/>
    </location>
</feature>
<dbReference type="SUPFAM" id="SSF56672">
    <property type="entry name" value="DNA/RNA polymerases"/>
    <property type="match status" value="1"/>
</dbReference>
<keyword evidence="3" id="KW-1185">Reference proteome</keyword>
<proteinExistence type="predicted"/>
<dbReference type="PANTHER" id="PTHR33050">
    <property type="entry name" value="REVERSE TRANSCRIPTASE DOMAIN-CONTAINING PROTEIN"/>
    <property type="match status" value="1"/>
</dbReference>
<name>A0A812R8E8_9DINO</name>
<dbReference type="OrthoDB" id="420730at2759"/>
<protein>
    <submittedName>
        <fullName evidence="2">FtsH protein</fullName>
    </submittedName>
</protein>
<feature type="region of interest" description="Disordered" evidence="1">
    <location>
        <begin position="632"/>
        <end position="663"/>
    </location>
</feature>